<keyword evidence="1" id="KW-0472">Membrane</keyword>
<sequence length="329" mass="32134">MRLSISPRQLPVVGAGIGVCAGLGYVLRRKRIKASQWERTNFHGVTVSLRGGVAMAGAAVASAAVASALSDQPRAALGGVVASLGGGLAGYIDDVDQGAHDGGKVAKGLKGHLGALAHGQVTTGVIKIAGIGASALAASALVGSKATSVGGKVADLALNTVLIAGTANLANLLDLRPGRALKATVLVATPLSYFSCAAAKTPASGASVTSATASVASGASGAPSATPAAPASASGASAQRLLASGLNAAAITALVEDLQETTMLGDTGANAAGALLGTSLAANDSWKLRLGTALGVVGLILASEKVSFSKVIAANPALNWLDQLWRRPL</sequence>
<evidence type="ECO:0000313" key="2">
    <source>
        <dbReference type="EMBL" id="UQF79251.1"/>
    </source>
</evidence>
<keyword evidence="1" id="KW-1133">Transmembrane helix</keyword>
<evidence type="ECO:0000313" key="3">
    <source>
        <dbReference type="Proteomes" id="UP000830236"/>
    </source>
</evidence>
<dbReference type="EMBL" id="CP097095">
    <property type="protein sequence ID" value="UQF79251.1"/>
    <property type="molecule type" value="Genomic_DNA"/>
</dbReference>
<feature type="transmembrane region" description="Helical" evidence="1">
    <location>
        <begin position="12"/>
        <end position="28"/>
    </location>
</feature>
<accession>A0A9E7AEN6</accession>
<keyword evidence="1" id="KW-0812">Transmembrane</keyword>
<feature type="transmembrane region" description="Helical" evidence="1">
    <location>
        <begin position="49"/>
        <end position="69"/>
    </location>
</feature>
<proteinExistence type="predicted"/>
<name>A0A9E7AEN6_9ACTO</name>
<dbReference type="AlphaFoldDB" id="A0A9E7AEN6"/>
<evidence type="ECO:0000256" key="1">
    <source>
        <dbReference type="SAM" id="Phobius"/>
    </source>
</evidence>
<reference evidence="2" key="1">
    <citation type="submission" date="2022-05" db="EMBL/GenBank/DDBJ databases">
        <title>Using nanopore sequencing to obtain complete genomes from saliva samples.</title>
        <authorList>
            <person name="Baker J.L."/>
        </authorList>
    </citation>
    <scope>NUCLEOTIDE SEQUENCE</scope>
    <source>
        <strain evidence="2">JCVI-JB-Ag32</strain>
    </source>
</reference>
<protein>
    <submittedName>
        <fullName evidence="2">Uncharacterized protein</fullName>
    </submittedName>
</protein>
<dbReference type="Proteomes" id="UP000830236">
    <property type="component" value="Chromosome"/>
</dbReference>
<gene>
    <name evidence="2" type="ORF">M3I41_06555</name>
</gene>
<organism evidence="2 3">
    <name type="scientific">Actinomyces graevenitzii</name>
    <dbReference type="NCBI Taxonomy" id="55565"/>
    <lineage>
        <taxon>Bacteria</taxon>
        <taxon>Bacillati</taxon>
        <taxon>Actinomycetota</taxon>
        <taxon>Actinomycetes</taxon>
        <taxon>Actinomycetales</taxon>
        <taxon>Actinomycetaceae</taxon>
        <taxon>Actinomyces</taxon>
    </lineage>
</organism>
<dbReference type="KEGG" id="agh:M3I41_06555"/>